<dbReference type="SUPFAM" id="SSF56672">
    <property type="entry name" value="DNA/RNA polymerases"/>
    <property type="match status" value="1"/>
</dbReference>
<evidence type="ECO:0000256" key="10">
    <source>
        <dbReference type="SAM" id="MobiDB-lite"/>
    </source>
</evidence>
<dbReference type="GO" id="GO:0016787">
    <property type="term" value="F:hydrolase activity"/>
    <property type="evidence" value="ECO:0007669"/>
    <property type="project" value="UniProtKB-KW"/>
</dbReference>
<evidence type="ECO:0000256" key="8">
    <source>
        <dbReference type="ARBA" id="ARBA00022918"/>
    </source>
</evidence>
<evidence type="ECO:0000256" key="2">
    <source>
        <dbReference type="ARBA" id="ARBA00011353"/>
    </source>
</evidence>
<dbReference type="InterPro" id="IPR041373">
    <property type="entry name" value="RT_RNaseH"/>
</dbReference>
<dbReference type="InterPro" id="IPR056924">
    <property type="entry name" value="SH3_Tf2-1"/>
</dbReference>
<dbReference type="AlphaFoldDB" id="A0A1W5D329"/>
<organism evidence="12 13">
    <name type="scientific">Lasallia pustulata</name>
    <dbReference type="NCBI Taxonomy" id="136370"/>
    <lineage>
        <taxon>Eukaryota</taxon>
        <taxon>Fungi</taxon>
        <taxon>Dikarya</taxon>
        <taxon>Ascomycota</taxon>
        <taxon>Pezizomycotina</taxon>
        <taxon>Lecanoromycetes</taxon>
        <taxon>OSLEUM clade</taxon>
        <taxon>Umbilicariomycetidae</taxon>
        <taxon>Umbilicariales</taxon>
        <taxon>Umbilicariaceae</taxon>
        <taxon>Lasallia</taxon>
    </lineage>
</organism>
<dbReference type="Pfam" id="PF24626">
    <property type="entry name" value="SH3_Tf2-1"/>
    <property type="match status" value="1"/>
</dbReference>
<dbReference type="PANTHER" id="PTHR22812">
    <property type="entry name" value="CHROMOBOX PROTEIN"/>
    <property type="match status" value="1"/>
</dbReference>
<name>A0A1W5D329_9LECA</name>
<evidence type="ECO:0000256" key="3">
    <source>
        <dbReference type="ARBA" id="ARBA00022679"/>
    </source>
</evidence>
<sequence>MLEENSGEELDTWEDSSLPTISECEEADTQWGPNPASEATSPEEGPDTDQGETELRPSQSPPLGLEKTREERAEDQVTLDYIQYAINALQEAITRLDYCKVMDLVFLLGPLILSDTAPIGPGAQVVMIGLHDVLRQVSAKTGTHLIQLIQNLSREHNAIYSIHGQRYAQIKIPVMMETLDARAMMDSGATRNFVSEQFVRKNQIRITRKTYPYCEAFANGEVLHIFDPELATEVETDAFDRAIGACLTPVELNYKIHNKELLAIVDILKQWRVYLKGSKAKVKVYTDHKNLESFTLTKQDNWVELLPVAQLSYNTAKNAIIEYTPFYTNYGFEADIKNVPRGLRPIAEKAKRNIQTKRPAKNLDHTKLGPFRVNKKLGQDVYKLQLPNSMKIHLVFHITVLEPAHSSIPVATQVPALEANNNKEVFDVEKVLQSQLVDGKLQYLVKWKGYGMNNNTWEPASQFTSKKILQDFYQCHLD</sequence>
<dbReference type="Pfam" id="PF00385">
    <property type="entry name" value="Chromo"/>
    <property type="match status" value="1"/>
</dbReference>
<feature type="compositionally biased region" description="Acidic residues" evidence="10">
    <location>
        <begin position="1"/>
        <end position="14"/>
    </location>
</feature>
<keyword evidence="7" id="KW-0378">Hydrolase</keyword>
<keyword evidence="3" id="KW-0808">Transferase</keyword>
<dbReference type="InterPro" id="IPR051219">
    <property type="entry name" value="Heterochromatin_chromo-domain"/>
</dbReference>
<keyword evidence="8" id="KW-0695">RNA-directed DNA polymerase</keyword>
<dbReference type="CDD" id="cd00303">
    <property type="entry name" value="retropepsin_like"/>
    <property type="match status" value="1"/>
</dbReference>
<dbReference type="InterPro" id="IPR000953">
    <property type="entry name" value="Chromo/chromo_shadow_dom"/>
</dbReference>
<dbReference type="GO" id="GO:0005634">
    <property type="term" value="C:nucleus"/>
    <property type="evidence" value="ECO:0007669"/>
    <property type="project" value="UniProtKB-SubCell"/>
</dbReference>
<keyword evidence="13" id="KW-1185">Reference proteome</keyword>
<evidence type="ECO:0000256" key="5">
    <source>
        <dbReference type="ARBA" id="ARBA00022722"/>
    </source>
</evidence>
<protein>
    <submittedName>
        <fullName evidence="12">Chromo domain/shadow</fullName>
    </submittedName>
</protein>
<dbReference type="InterPro" id="IPR023780">
    <property type="entry name" value="Chromo_domain"/>
</dbReference>
<evidence type="ECO:0000256" key="1">
    <source>
        <dbReference type="ARBA" id="ARBA00004123"/>
    </source>
</evidence>
<dbReference type="GO" id="GO:0004519">
    <property type="term" value="F:endonuclease activity"/>
    <property type="evidence" value="ECO:0007669"/>
    <property type="project" value="UniProtKB-KW"/>
</dbReference>
<dbReference type="GO" id="GO:0006338">
    <property type="term" value="P:chromatin remodeling"/>
    <property type="evidence" value="ECO:0007669"/>
    <property type="project" value="UniProtKB-ARBA"/>
</dbReference>
<evidence type="ECO:0000259" key="11">
    <source>
        <dbReference type="PROSITE" id="PS50013"/>
    </source>
</evidence>
<proteinExistence type="predicted"/>
<reference evidence="13" key="1">
    <citation type="submission" date="2017-03" db="EMBL/GenBank/DDBJ databases">
        <authorList>
            <person name="Sharma R."/>
            <person name="Thines M."/>
        </authorList>
    </citation>
    <scope>NUCLEOTIDE SEQUENCE [LARGE SCALE GENOMIC DNA]</scope>
</reference>
<dbReference type="SUPFAM" id="SSF54160">
    <property type="entry name" value="Chromo domain-like"/>
    <property type="match status" value="1"/>
</dbReference>
<dbReference type="InterPro" id="IPR016197">
    <property type="entry name" value="Chromo-like_dom_sf"/>
</dbReference>
<accession>A0A1W5D329</accession>
<evidence type="ECO:0000256" key="6">
    <source>
        <dbReference type="ARBA" id="ARBA00022759"/>
    </source>
</evidence>
<evidence type="ECO:0000256" key="7">
    <source>
        <dbReference type="ARBA" id="ARBA00022801"/>
    </source>
</evidence>
<dbReference type="CDD" id="cd00024">
    <property type="entry name" value="CD_CSD"/>
    <property type="match status" value="1"/>
</dbReference>
<keyword evidence="6" id="KW-0255">Endonuclease</keyword>
<dbReference type="Gene3D" id="2.40.50.40">
    <property type="match status" value="1"/>
</dbReference>
<feature type="region of interest" description="Disordered" evidence="10">
    <location>
        <begin position="1"/>
        <end position="72"/>
    </location>
</feature>
<keyword evidence="4" id="KW-0548">Nucleotidyltransferase</keyword>
<evidence type="ECO:0000256" key="4">
    <source>
        <dbReference type="ARBA" id="ARBA00022695"/>
    </source>
</evidence>
<dbReference type="SMART" id="SM00298">
    <property type="entry name" value="CHROMO"/>
    <property type="match status" value="1"/>
</dbReference>
<dbReference type="InterPro" id="IPR043502">
    <property type="entry name" value="DNA/RNA_pol_sf"/>
</dbReference>
<keyword evidence="5" id="KW-0540">Nuclease</keyword>
<comment type="subunit">
    <text evidence="2">Component of the NuA4 histone acetyltransferase complex.</text>
</comment>
<evidence type="ECO:0000256" key="9">
    <source>
        <dbReference type="ARBA" id="ARBA00023242"/>
    </source>
</evidence>
<evidence type="ECO:0000313" key="13">
    <source>
        <dbReference type="Proteomes" id="UP000192927"/>
    </source>
</evidence>
<dbReference type="EMBL" id="FWEW01001701">
    <property type="protein sequence ID" value="SLM37534.1"/>
    <property type="molecule type" value="Genomic_DNA"/>
</dbReference>
<dbReference type="GO" id="GO:0003964">
    <property type="term" value="F:RNA-directed DNA polymerase activity"/>
    <property type="evidence" value="ECO:0007669"/>
    <property type="project" value="UniProtKB-KW"/>
</dbReference>
<feature type="domain" description="Chromo" evidence="11">
    <location>
        <begin position="426"/>
        <end position="478"/>
    </location>
</feature>
<dbReference type="Proteomes" id="UP000192927">
    <property type="component" value="Unassembled WGS sequence"/>
</dbReference>
<comment type="subcellular location">
    <subcellularLocation>
        <location evidence="1">Nucleus</location>
    </subcellularLocation>
</comment>
<dbReference type="Pfam" id="PF17917">
    <property type="entry name" value="RT_RNaseH"/>
    <property type="match status" value="1"/>
</dbReference>
<dbReference type="PROSITE" id="PS50013">
    <property type="entry name" value="CHROMO_2"/>
    <property type="match status" value="1"/>
</dbReference>
<evidence type="ECO:0000313" key="12">
    <source>
        <dbReference type="EMBL" id="SLM37534.1"/>
    </source>
</evidence>
<keyword evidence="9" id="KW-0539">Nucleus</keyword>